<dbReference type="Proteomes" id="UP000321126">
    <property type="component" value="Unassembled WGS sequence"/>
</dbReference>
<accession>A0A5C7C4W8</accession>
<name>A0A5C7C4W8_SERMA</name>
<evidence type="ECO:0000313" key="1">
    <source>
        <dbReference type="EMBL" id="TXE28648.1"/>
    </source>
</evidence>
<gene>
    <name evidence="1" type="ORF">FOT62_20980</name>
</gene>
<sequence>MNRFSFIEKKERYPFATSGRTTLKRFKECVSCTRRKQAFSLSPLQIFELTHTFIGALVSARAK</sequence>
<proteinExistence type="predicted"/>
<evidence type="ECO:0000313" key="2">
    <source>
        <dbReference type="Proteomes" id="UP000321126"/>
    </source>
</evidence>
<organism evidence="1 2">
    <name type="scientific">Serratia marcescens</name>
    <dbReference type="NCBI Taxonomy" id="615"/>
    <lineage>
        <taxon>Bacteria</taxon>
        <taxon>Pseudomonadati</taxon>
        <taxon>Pseudomonadota</taxon>
        <taxon>Gammaproteobacteria</taxon>
        <taxon>Enterobacterales</taxon>
        <taxon>Yersiniaceae</taxon>
        <taxon>Serratia</taxon>
    </lineage>
</organism>
<dbReference type="EMBL" id="VOUQ01000014">
    <property type="protein sequence ID" value="TXE28648.1"/>
    <property type="molecule type" value="Genomic_DNA"/>
</dbReference>
<comment type="caution">
    <text evidence="1">The sequence shown here is derived from an EMBL/GenBank/DDBJ whole genome shotgun (WGS) entry which is preliminary data.</text>
</comment>
<dbReference type="AlphaFoldDB" id="A0A5C7C4W8"/>
<reference evidence="1 2" key="1">
    <citation type="submission" date="2019-07" db="EMBL/GenBank/DDBJ databases">
        <title>Serratia strains were isolated from fresh produce.</title>
        <authorList>
            <person name="Cho G.-S."/>
            <person name="Stein M."/>
            <person name="Lee W."/>
            <person name="Suh S.H."/>
            <person name="Franz C.M.A.P."/>
        </authorList>
    </citation>
    <scope>NUCLEOTIDE SEQUENCE [LARGE SCALE GENOMIC DNA]</scope>
    <source>
        <strain evidence="1 2">S16</strain>
    </source>
</reference>
<protein>
    <submittedName>
        <fullName evidence="1">Uncharacterized protein</fullName>
    </submittedName>
</protein>